<dbReference type="PANTHER" id="PTHR11103:SF18">
    <property type="entry name" value="SLR1189 PROTEIN"/>
    <property type="match status" value="1"/>
</dbReference>
<gene>
    <name evidence="10" type="ORF">JZ786_00925</name>
</gene>
<dbReference type="PANTHER" id="PTHR11103">
    <property type="entry name" value="SLR1189 PROTEIN"/>
    <property type="match status" value="1"/>
</dbReference>
<evidence type="ECO:0000256" key="2">
    <source>
        <dbReference type="ARBA" id="ARBA00004777"/>
    </source>
</evidence>
<keyword evidence="8" id="KW-0479">Metal-binding</keyword>
<keyword evidence="8" id="KW-0862">Zinc</keyword>
<dbReference type="GO" id="GO:0006555">
    <property type="term" value="P:methionine metabolic process"/>
    <property type="evidence" value="ECO:0007669"/>
    <property type="project" value="InterPro"/>
</dbReference>
<dbReference type="EMBL" id="CP071182">
    <property type="protein sequence ID" value="QSO49605.1"/>
    <property type="molecule type" value="Genomic_DNA"/>
</dbReference>
<evidence type="ECO:0000313" key="11">
    <source>
        <dbReference type="Proteomes" id="UP000663505"/>
    </source>
</evidence>
<dbReference type="SUPFAM" id="SSF82282">
    <property type="entry name" value="Homocysteine S-methyltransferase"/>
    <property type="match status" value="1"/>
</dbReference>
<dbReference type="InterPro" id="IPR003171">
    <property type="entry name" value="Mehydrof_redctse-like"/>
</dbReference>
<comment type="cofactor">
    <cofactor evidence="8">
        <name>Zn(2+)</name>
        <dbReference type="ChEBI" id="CHEBI:29105"/>
    </cofactor>
</comment>
<comment type="pathway">
    <text evidence="2">One-carbon metabolism; tetrahydrofolate interconversion.</text>
</comment>
<dbReference type="SUPFAM" id="SSF51730">
    <property type="entry name" value="FAD-linked oxidoreductase"/>
    <property type="match status" value="1"/>
</dbReference>
<dbReference type="Proteomes" id="UP000663505">
    <property type="component" value="Chromosome"/>
</dbReference>
<feature type="binding site" evidence="8">
    <location>
        <position position="301"/>
    </location>
    <ligand>
        <name>Zn(2+)</name>
        <dbReference type="ChEBI" id="CHEBI:29105"/>
    </ligand>
</feature>
<dbReference type="Gene3D" id="3.20.20.220">
    <property type="match status" value="1"/>
</dbReference>
<dbReference type="PROSITE" id="PS50970">
    <property type="entry name" value="HCY"/>
    <property type="match status" value="1"/>
</dbReference>
<accession>A0A9X7W3F6</accession>
<dbReference type="NCBIfam" id="NF006396">
    <property type="entry name" value="PRK08645.1"/>
    <property type="match status" value="1"/>
</dbReference>
<evidence type="ECO:0000256" key="6">
    <source>
        <dbReference type="ARBA" id="ARBA00022827"/>
    </source>
</evidence>
<evidence type="ECO:0000256" key="4">
    <source>
        <dbReference type="ARBA" id="ARBA00022630"/>
    </source>
</evidence>
<evidence type="ECO:0000256" key="5">
    <source>
        <dbReference type="ARBA" id="ARBA00022679"/>
    </source>
</evidence>
<organism evidence="10 11">
    <name type="scientific">Alicyclobacillus mengziensis</name>
    <dbReference type="NCBI Taxonomy" id="2931921"/>
    <lineage>
        <taxon>Bacteria</taxon>
        <taxon>Bacillati</taxon>
        <taxon>Bacillota</taxon>
        <taxon>Bacilli</taxon>
        <taxon>Bacillales</taxon>
        <taxon>Alicyclobacillaceae</taxon>
        <taxon>Alicyclobacillus</taxon>
    </lineage>
</organism>
<evidence type="ECO:0000313" key="10">
    <source>
        <dbReference type="EMBL" id="QSO49605.1"/>
    </source>
</evidence>
<evidence type="ECO:0000256" key="3">
    <source>
        <dbReference type="ARBA" id="ARBA00022603"/>
    </source>
</evidence>
<dbReference type="KEGG" id="afx:JZ786_00925"/>
<dbReference type="GO" id="GO:0004489">
    <property type="term" value="F:methylenetetrahydrofolate reductase [NAD(P)H] activity"/>
    <property type="evidence" value="ECO:0007669"/>
    <property type="project" value="UniProtKB-EC"/>
</dbReference>
<dbReference type="GO" id="GO:0046872">
    <property type="term" value="F:metal ion binding"/>
    <property type="evidence" value="ECO:0007669"/>
    <property type="project" value="UniProtKB-KW"/>
</dbReference>
<sequence>MESTRDSAQQDIREAWKHRVVLGDGAMATMLHQSGVPIRTCYEELSVSHPNWVRDVHLAYIAAGAEVIQTNTFGAHRIGLERYGLAHQLSDMNRAAVAVAREAARIAQTTGAVSTPGDPPRRTKPGIPWVFGTIGSTADLGYHSEAEDAPFTLKDVFREQLDVLLSAGVDGILLETFADLEEMLLALDVVRGRTPLPIIATLSPDAPDVTRDGVPLTEAFAAMKAAGADVVGLNCRLGLAGILRSYERLPHHHDTVYAAVPNAGLLHLTEGEVTYTAGAEYFADMGQRLVENGVRFVGGCCGTTPRHIRKLAERIGGLAGHDLNVSNLPTSADAARLSSLRVTFESKSIPSIEVNDGMESTPTLLEKVQKGTTVIVELDPPRTTDISRYMAGARALHAAGADSITLADNSLGTVRVSNMAVAAMLKPLGIDPLVHVTCRDRNLIGQQSHLMGLNVLGIHHILLVTGDPSRFGDLPGATSVYDVSSIELTRMVRRLNEGIAFSGQPLKQPAKFVVGTSFNPHVRNFDKAIDRLKRKVDAGADYIMTQPVYDERIMEEIARGTEGMGIPVFIGIMPLVSARNALFLHNEVPGMHIPATVLEQMVDAPLETATEVGMSVAADLTVKAGQYFNGIYLMTPFLRYDLTARLTAAAKAGTASSVQP</sequence>
<dbReference type="EC" id="1.5.1.20" evidence="10"/>
<feature type="binding site" evidence="8">
    <location>
        <position position="235"/>
    </location>
    <ligand>
        <name>Zn(2+)</name>
        <dbReference type="ChEBI" id="CHEBI:29105"/>
    </ligand>
</feature>
<proteinExistence type="predicted"/>
<dbReference type="AlphaFoldDB" id="A0A9X7W3F6"/>
<keyword evidence="6" id="KW-0274">FAD</keyword>
<keyword evidence="4" id="KW-0285">Flavoprotein</keyword>
<dbReference type="EC" id="2.1.1.10" evidence="10"/>
<evidence type="ECO:0000256" key="1">
    <source>
        <dbReference type="ARBA" id="ARBA00001974"/>
    </source>
</evidence>
<keyword evidence="3 8" id="KW-0489">Methyltransferase</keyword>
<name>A0A9X7W3F6_9BACL</name>
<dbReference type="InterPro" id="IPR003726">
    <property type="entry name" value="HCY_dom"/>
</dbReference>
<protein>
    <submittedName>
        <fullName evidence="10">Bifunctional homocysteine S-methyltransferase/methylenetetrahydrofolate reductase</fullName>
        <ecNumber evidence="10">1.5.1.20</ecNumber>
        <ecNumber evidence="10">2.1.1.10</ecNumber>
    </submittedName>
</protein>
<reference evidence="10 11" key="1">
    <citation type="submission" date="2021-02" db="EMBL/GenBank/DDBJ databases">
        <title>Alicyclobacillus curvatus sp. nov. and Alicyclobacillus mengziensis sp. nov., two acidophilic bacteria isolated from acid mine drainage.</title>
        <authorList>
            <person name="Huang Y."/>
        </authorList>
    </citation>
    <scope>NUCLEOTIDE SEQUENCE [LARGE SCALE GENOMIC DNA]</scope>
    <source>
        <strain evidence="10 11">S30H14</strain>
    </source>
</reference>
<dbReference type="Gene3D" id="3.20.20.330">
    <property type="entry name" value="Homocysteine-binding-like domain"/>
    <property type="match status" value="1"/>
</dbReference>
<evidence type="ECO:0000256" key="7">
    <source>
        <dbReference type="ARBA" id="ARBA00023002"/>
    </source>
</evidence>
<dbReference type="InterPro" id="IPR036589">
    <property type="entry name" value="HCY_dom_sf"/>
</dbReference>
<keyword evidence="11" id="KW-1185">Reference proteome</keyword>
<keyword evidence="7 10" id="KW-0560">Oxidoreductase</keyword>
<feature type="binding site" evidence="8">
    <location>
        <position position="300"/>
    </location>
    <ligand>
        <name>Zn(2+)</name>
        <dbReference type="ChEBI" id="CHEBI:29105"/>
    </ligand>
</feature>
<comment type="cofactor">
    <cofactor evidence="1">
        <name>FAD</name>
        <dbReference type="ChEBI" id="CHEBI:57692"/>
    </cofactor>
</comment>
<dbReference type="Pfam" id="PF02574">
    <property type="entry name" value="S-methyl_trans"/>
    <property type="match status" value="1"/>
</dbReference>
<dbReference type="Pfam" id="PF02219">
    <property type="entry name" value="MTHFR"/>
    <property type="match status" value="1"/>
</dbReference>
<feature type="domain" description="Hcy-binding" evidence="9">
    <location>
        <begin position="9"/>
        <end position="315"/>
    </location>
</feature>
<evidence type="ECO:0000256" key="8">
    <source>
        <dbReference type="PROSITE-ProRule" id="PRU00333"/>
    </source>
</evidence>
<evidence type="ECO:0000259" key="9">
    <source>
        <dbReference type="PROSITE" id="PS50970"/>
    </source>
</evidence>
<dbReference type="InterPro" id="IPR029041">
    <property type="entry name" value="FAD-linked_oxidoreductase-like"/>
</dbReference>
<dbReference type="GO" id="GO:0032259">
    <property type="term" value="P:methylation"/>
    <property type="evidence" value="ECO:0007669"/>
    <property type="project" value="UniProtKB-KW"/>
</dbReference>
<dbReference type="CDD" id="cd00537">
    <property type="entry name" value="MTHFR"/>
    <property type="match status" value="1"/>
</dbReference>
<keyword evidence="5 8" id="KW-0808">Transferase</keyword>
<dbReference type="GO" id="GO:0008168">
    <property type="term" value="F:methyltransferase activity"/>
    <property type="evidence" value="ECO:0007669"/>
    <property type="project" value="UniProtKB-UniRule"/>
</dbReference>